<feature type="region of interest" description="Disordered" evidence="3">
    <location>
        <begin position="339"/>
        <end position="386"/>
    </location>
</feature>
<dbReference type="GO" id="GO:0003677">
    <property type="term" value="F:DNA binding"/>
    <property type="evidence" value="ECO:0007669"/>
    <property type="project" value="UniProtKB-KW"/>
</dbReference>
<sequence length="597" mass="66994">MQYHTPRSAVETLKREHRTTSTRSLTHSPMTQDTRPKLAPRSSLQFKIGPQFTPTESTRTILDGNGHVVSPVIVPRIDRGFELDESEWVGYKRNYFTLVSSFEFADVPFASFASGRFSLVDPHSNNMNRIKYFALRLISKCDETFEEVKLVQHTAKRDKGPQFCPQDQIVVPADLPSHTIIRESANVRNNGKIAKLDTMFFFDKSKHDHRDFNISGLKNYPGDKVSKVARFERVQFASSINFKKASMATKRFILEVQLLAYTDHEDGIVVAFTQTPPLIIRGRSPSTYGGSQDGPERSLMYTMVDSNIESTLGLSQTDSFGDFETYEILKQATESLSTSFAAPPPLKKKRGPRKPKTDQPMKSKKPKTSKANGSKSKIETSNPNMLDPVLMAIDPTLNQNSDSLLGSGSLTSVPSILFPTTLTENTFLYPLAVYGDTQFSHQQLPHTSNVSQGQDTNTIQVVQATDDVGGDIDFGFNLNNSADNSYNIQRLFVTTETSYPTFKKEPSVDENQDLSPKSFLQGLDFNMDMTIDMDMDMDIDIHDELEIFRVGNLTRDDEKKRVPMVSQTTTVKPSCSSPLVNFEDIDDFPSFSLAFSF</sequence>
<dbReference type="Gene3D" id="2.60.40.1390">
    <property type="entry name" value="NDT80 DNA-binding domain"/>
    <property type="match status" value="1"/>
</dbReference>
<dbReference type="InterPro" id="IPR037141">
    <property type="entry name" value="NDT80_DNA-bd_dom_sf"/>
</dbReference>
<dbReference type="OrthoDB" id="2288358at2759"/>
<feature type="domain" description="NDT80" evidence="4">
    <location>
        <begin position="11"/>
        <end position="292"/>
    </location>
</feature>
<dbReference type="GO" id="GO:0051321">
    <property type="term" value="P:meiotic cell cycle"/>
    <property type="evidence" value="ECO:0007669"/>
    <property type="project" value="TreeGrafter"/>
</dbReference>
<evidence type="ECO:0000259" key="4">
    <source>
        <dbReference type="PROSITE" id="PS51517"/>
    </source>
</evidence>
<dbReference type="GO" id="GO:0000228">
    <property type="term" value="C:nuclear chromosome"/>
    <property type="evidence" value="ECO:0007669"/>
    <property type="project" value="TreeGrafter"/>
</dbReference>
<dbReference type="AlphaFoldDB" id="A0A061BA12"/>
<keyword evidence="1 2" id="KW-0238">DNA-binding</keyword>
<dbReference type="InterPro" id="IPR052605">
    <property type="entry name" value="Fungal_trans_regulator"/>
</dbReference>
<proteinExistence type="predicted"/>
<protein>
    <submittedName>
        <fullName evidence="5">CYFA0S22e00980g1_1</fullName>
    </submittedName>
</protein>
<evidence type="ECO:0000256" key="1">
    <source>
        <dbReference type="ARBA" id="ARBA00023125"/>
    </source>
</evidence>
<name>A0A061BA12_CYBFA</name>
<dbReference type="VEuPathDB" id="FungiDB:BON22_1956"/>
<dbReference type="PANTHER" id="PTHR35144">
    <property type="entry name" value="MEIOSIS-SPECIFIC TRANSCRIPTION FACTOR NDT80"/>
    <property type="match status" value="1"/>
</dbReference>
<reference evidence="5" key="1">
    <citation type="journal article" date="2014" name="Genome Announc.">
        <title>Genome sequence of the yeast Cyberlindnera fabianii (Hansenula fabianii).</title>
        <authorList>
            <person name="Freel K.C."/>
            <person name="Sarilar V."/>
            <person name="Neuveglise C."/>
            <person name="Devillers H."/>
            <person name="Friedrich A."/>
            <person name="Schacherer J."/>
        </authorList>
    </citation>
    <scope>NUCLEOTIDE SEQUENCE</scope>
    <source>
        <strain evidence="5">YJS4271</strain>
    </source>
</reference>
<feature type="region of interest" description="Disordered" evidence="3">
    <location>
        <begin position="1"/>
        <end position="40"/>
    </location>
</feature>
<evidence type="ECO:0000256" key="3">
    <source>
        <dbReference type="SAM" id="MobiDB-lite"/>
    </source>
</evidence>
<accession>A0A061BA12</accession>
<organism evidence="5">
    <name type="scientific">Cyberlindnera fabianii</name>
    <name type="common">Yeast</name>
    <name type="synonym">Hansenula fabianii</name>
    <dbReference type="NCBI Taxonomy" id="36022"/>
    <lineage>
        <taxon>Eukaryota</taxon>
        <taxon>Fungi</taxon>
        <taxon>Dikarya</taxon>
        <taxon>Ascomycota</taxon>
        <taxon>Saccharomycotina</taxon>
        <taxon>Saccharomycetes</taxon>
        <taxon>Phaffomycetales</taxon>
        <taxon>Phaffomycetaceae</taxon>
        <taxon>Cyberlindnera</taxon>
    </lineage>
</organism>
<dbReference type="InterPro" id="IPR024061">
    <property type="entry name" value="NDT80_DNA-bd_dom"/>
</dbReference>
<dbReference type="GO" id="GO:0045944">
    <property type="term" value="P:positive regulation of transcription by RNA polymerase II"/>
    <property type="evidence" value="ECO:0007669"/>
    <property type="project" value="TreeGrafter"/>
</dbReference>
<dbReference type="PANTHER" id="PTHR35144:SF2">
    <property type="entry name" value="MEIOSIS-SPECIFIC TRANSCRIPTION FACTOR NDT80"/>
    <property type="match status" value="1"/>
</dbReference>
<dbReference type="SUPFAM" id="SSF49417">
    <property type="entry name" value="p53-like transcription factors"/>
    <property type="match status" value="1"/>
</dbReference>
<feature type="DNA-binding region" description="NDT80" evidence="2">
    <location>
        <begin position="11"/>
        <end position="292"/>
    </location>
</feature>
<gene>
    <name evidence="5" type="ORF">CYFA0S_22e00980g</name>
</gene>
<evidence type="ECO:0000313" key="5">
    <source>
        <dbReference type="EMBL" id="CDR46183.1"/>
    </source>
</evidence>
<dbReference type="InterPro" id="IPR008967">
    <property type="entry name" value="p53-like_TF_DNA-bd_sf"/>
</dbReference>
<dbReference type="Pfam" id="PF05224">
    <property type="entry name" value="NDT80_PhoG"/>
    <property type="match status" value="1"/>
</dbReference>
<feature type="compositionally biased region" description="Polar residues" evidence="3">
    <location>
        <begin position="369"/>
        <end position="384"/>
    </location>
</feature>
<dbReference type="EMBL" id="LK052907">
    <property type="protein sequence ID" value="CDR46183.1"/>
    <property type="molecule type" value="Genomic_DNA"/>
</dbReference>
<dbReference type="GO" id="GO:0003700">
    <property type="term" value="F:DNA-binding transcription factor activity"/>
    <property type="evidence" value="ECO:0007669"/>
    <property type="project" value="UniProtKB-UniRule"/>
</dbReference>
<evidence type="ECO:0000256" key="2">
    <source>
        <dbReference type="PROSITE-ProRule" id="PRU00850"/>
    </source>
</evidence>
<dbReference type="PROSITE" id="PS51517">
    <property type="entry name" value="NDT80"/>
    <property type="match status" value="1"/>
</dbReference>